<reference evidence="2 3" key="1">
    <citation type="submission" date="2019-08" db="EMBL/GenBank/DDBJ databases">
        <title>Bacillus genomes from the desert of Cuatro Cienegas, Coahuila.</title>
        <authorList>
            <person name="Olmedo-Alvarez G."/>
        </authorList>
    </citation>
    <scope>NUCLEOTIDE SEQUENCE [LARGE SCALE GENOMIC DNA]</scope>
    <source>
        <strain evidence="2 3">CH108_3D</strain>
    </source>
</reference>
<evidence type="ECO:0000256" key="1">
    <source>
        <dbReference type="SAM" id="Coils"/>
    </source>
</evidence>
<gene>
    <name evidence="2" type="ORF">FZC83_11175</name>
</gene>
<dbReference type="RefSeq" id="WP_187443093.1">
    <property type="nucleotide sequence ID" value="NZ_CP128801.1"/>
</dbReference>
<dbReference type="AlphaFoldDB" id="A0A5D4RS54"/>
<feature type="coiled-coil region" evidence="1">
    <location>
        <begin position="59"/>
        <end position="121"/>
    </location>
</feature>
<protein>
    <submittedName>
        <fullName evidence="2">Uncharacterized protein</fullName>
    </submittedName>
</protein>
<sequence length="320" mass="37596">MKQEIARLSRGVLFAEAAFYKKRLSEVQLQWEASLDEIASQQAIEEELIRDRNHFLQISEEITAEAANLREQLSASETSLHHWKEKSLTIQSEVNILKEKNAQLNGTISTWEQEVSALTDENDTLREWYDRIKTDALKKDEKLLNQQAHIEDLRKALCRSEDSKNDLFKSLITKTEQFEELVSERTIALTSLERAKEQLKVAEIEKMTFIKEMMAGIQQEMKDYEWLMESRFGDIDQNRKEQEGRLDDIEALQILGIQRQHVFMQELIEETDRRFFDEIQSIRSTNHSLSSQVQELKGMIEHHRRRQIKPSTIRTSKSES</sequence>
<evidence type="ECO:0000313" key="3">
    <source>
        <dbReference type="Proteomes" id="UP000322997"/>
    </source>
</evidence>
<proteinExistence type="predicted"/>
<organism evidence="2 3">
    <name type="scientific">Rossellomorea marisflavi</name>
    <dbReference type="NCBI Taxonomy" id="189381"/>
    <lineage>
        <taxon>Bacteria</taxon>
        <taxon>Bacillati</taxon>
        <taxon>Bacillota</taxon>
        <taxon>Bacilli</taxon>
        <taxon>Bacillales</taxon>
        <taxon>Bacillaceae</taxon>
        <taxon>Rossellomorea</taxon>
    </lineage>
</organism>
<keyword evidence="1" id="KW-0175">Coiled coil</keyword>
<accession>A0A5D4RS54</accession>
<comment type="caution">
    <text evidence="2">The sequence shown here is derived from an EMBL/GenBank/DDBJ whole genome shotgun (WGS) entry which is preliminary data.</text>
</comment>
<dbReference type="Proteomes" id="UP000322997">
    <property type="component" value="Unassembled WGS sequence"/>
</dbReference>
<name>A0A5D4RS54_9BACI</name>
<dbReference type="EMBL" id="VTEQ01000003">
    <property type="protein sequence ID" value="TYS53790.1"/>
    <property type="molecule type" value="Genomic_DNA"/>
</dbReference>
<evidence type="ECO:0000313" key="2">
    <source>
        <dbReference type="EMBL" id="TYS53790.1"/>
    </source>
</evidence>